<dbReference type="PANTHER" id="PTHR13650:SF0">
    <property type="entry name" value="SPATACSIN"/>
    <property type="match status" value="1"/>
</dbReference>
<dbReference type="GO" id="GO:0007268">
    <property type="term" value="P:chemical synaptic transmission"/>
    <property type="evidence" value="ECO:0007669"/>
    <property type="project" value="TreeGrafter"/>
</dbReference>
<dbReference type="PROSITE" id="PS50095">
    <property type="entry name" value="PLAT"/>
    <property type="match status" value="1"/>
</dbReference>
<dbReference type="RefSeq" id="XP_019858184.1">
    <property type="nucleotide sequence ID" value="XM_020002625.1"/>
</dbReference>
<evidence type="ECO:0000256" key="2">
    <source>
        <dbReference type="SAM" id="Phobius"/>
    </source>
</evidence>
<feature type="transmembrane region" description="Helical" evidence="2">
    <location>
        <begin position="149"/>
        <end position="180"/>
    </location>
</feature>
<dbReference type="InterPro" id="IPR001024">
    <property type="entry name" value="PLAT/LH2_dom"/>
</dbReference>
<keyword evidence="5" id="KW-1185">Reference proteome</keyword>
<proteinExistence type="predicted"/>
<comment type="caution">
    <text evidence="1">Lacks conserved residue(s) required for the propagation of feature annotation.</text>
</comment>
<keyword evidence="2" id="KW-0472">Membrane</keyword>
<dbReference type="GeneID" id="109586439"/>
<protein>
    <recommendedName>
        <fullName evidence="3">PLAT domain-containing protein</fullName>
    </recommendedName>
</protein>
<reference evidence="4" key="2">
    <citation type="submission" date="2024-06" db="UniProtKB">
        <authorList>
            <consortium name="EnsemblMetazoa"/>
        </authorList>
    </citation>
    <scope>IDENTIFICATION</scope>
</reference>
<keyword evidence="2" id="KW-1133">Transmembrane helix</keyword>
<feature type="domain" description="PLAT" evidence="3">
    <location>
        <begin position="1"/>
        <end position="58"/>
    </location>
</feature>
<dbReference type="GO" id="GO:0008088">
    <property type="term" value="P:axo-dendritic transport"/>
    <property type="evidence" value="ECO:0007669"/>
    <property type="project" value="TreeGrafter"/>
</dbReference>
<accession>A0AAN0JN29</accession>
<name>A0AAN0JN29_AMPQE</name>
<dbReference type="InterPro" id="IPR028103">
    <property type="entry name" value="Spatacsin"/>
</dbReference>
<dbReference type="EnsemblMetazoa" id="XM_020002625.1">
    <property type="protein sequence ID" value="XP_019858184.1"/>
    <property type="gene ID" value="LOC109586439"/>
</dbReference>
<dbReference type="Proteomes" id="UP000007879">
    <property type="component" value="Unassembled WGS sequence"/>
</dbReference>
<evidence type="ECO:0000259" key="3">
    <source>
        <dbReference type="PROSITE" id="PS50095"/>
    </source>
</evidence>
<dbReference type="AlphaFoldDB" id="A0AAN0JN29"/>
<dbReference type="PANTHER" id="PTHR13650">
    <property type="entry name" value="SPATACSIN"/>
    <property type="match status" value="1"/>
</dbReference>
<evidence type="ECO:0000313" key="5">
    <source>
        <dbReference type="Proteomes" id="UP000007879"/>
    </source>
</evidence>
<reference evidence="5" key="1">
    <citation type="journal article" date="2010" name="Nature">
        <title>The Amphimedon queenslandica genome and the evolution of animal complexity.</title>
        <authorList>
            <person name="Srivastava M."/>
            <person name="Simakov O."/>
            <person name="Chapman J."/>
            <person name="Fahey B."/>
            <person name="Gauthier M.E."/>
            <person name="Mitros T."/>
            <person name="Richards G.S."/>
            <person name="Conaco C."/>
            <person name="Dacre M."/>
            <person name="Hellsten U."/>
            <person name="Larroux C."/>
            <person name="Putnam N.H."/>
            <person name="Stanke M."/>
            <person name="Adamska M."/>
            <person name="Darling A."/>
            <person name="Degnan S.M."/>
            <person name="Oakley T.H."/>
            <person name="Plachetzki D.C."/>
            <person name="Zhai Y."/>
            <person name="Adamski M."/>
            <person name="Calcino A."/>
            <person name="Cummins S.F."/>
            <person name="Goodstein D.M."/>
            <person name="Harris C."/>
            <person name="Jackson D.J."/>
            <person name="Leys S.P."/>
            <person name="Shu S."/>
            <person name="Woodcroft B.J."/>
            <person name="Vervoort M."/>
            <person name="Kosik K.S."/>
            <person name="Manning G."/>
            <person name="Degnan B.M."/>
            <person name="Rokhsar D.S."/>
        </authorList>
    </citation>
    <scope>NUCLEOTIDE SEQUENCE [LARGE SCALE GENOMIC DNA]</scope>
</reference>
<dbReference type="GO" id="GO:0045202">
    <property type="term" value="C:synapse"/>
    <property type="evidence" value="ECO:0007669"/>
    <property type="project" value="TreeGrafter"/>
</dbReference>
<evidence type="ECO:0000313" key="4">
    <source>
        <dbReference type="EnsemblMetazoa" id="XP_019858184.1"/>
    </source>
</evidence>
<organism evidence="4 5">
    <name type="scientific">Amphimedon queenslandica</name>
    <name type="common">Sponge</name>
    <dbReference type="NCBI Taxonomy" id="400682"/>
    <lineage>
        <taxon>Eukaryota</taxon>
        <taxon>Metazoa</taxon>
        <taxon>Porifera</taxon>
        <taxon>Demospongiae</taxon>
        <taxon>Heteroscleromorpha</taxon>
        <taxon>Haplosclerida</taxon>
        <taxon>Niphatidae</taxon>
        <taxon>Amphimedon</taxon>
    </lineage>
</organism>
<sequence>MIRIGMEKRGMKNGNQKLYINLIVIYKVSERYYSLANLLCRNWLILPTNEDKPVYLVSDSSLSVSAFLLSQENFVAKVLLYGSASVAEEVCHLNRWDQCSLPLNALETGLELRQLDIVSLFLRNRGKGYTIYSNTDTVTINIPPCLHNYTGLICIVFAITVFSVYTNLAAAFSLEFIIVYRSM</sequence>
<dbReference type="GO" id="GO:0048489">
    <property type="term" value="P:synaptic vesicle transport"/>
    <property type="evidence" value="ECO:0007669"/>
    <property type="project" value="TreeGrafter"/>
</dbReference>
<dbReference type="GO" id="GO:0005737">
    <property type="term" value="C:cytoplasm"/>
    <property type="evidence" value="ECO:0007669"/>
    <property type="project" value="TreeGrafter"/>
</dbReference>
<dbReference type="KEGG" id="aqu:109586439"/>
<keyword evidence="2" id="KW-0812">Transmembrane</keyword>
<evidence type="ECO:0000256" key="1">
    <source>
        <dbReference type="PROSITE-ProRule" id="PRU00152"/>
    </source>
</evidence>